<sequence length="101" mass="10732">MISITDGHWTASVGDATITGPAAEADTWAYVGIAYDGAGRANLYVDLDDDTYQATGITPAQGKTLGIGWGGTTWTGAIDKVTIHTTYQERATFRADREQCS</sequence>
<organism evidence="1 2">
    <name type="scientific">Acidipropionibacterium virtanenii</name>
    <dbReference type="NCBI Taxonomy" id="2057246"/>
    <lineage>
        <taxon>Bacteria</taxon>
        <taxon>Bacillati</taxon>
        <taxon>Actinomycetota</taxon>
        <taxon>Actinomycetes</taxon>
        <taxon>Propionibacteriales</taxon>
        <taxon>Propionibacteriaceae</taxon>
        <taxon>Acidipropionibacterium</taxon>
    </lineage>
</organism>
<dbReference type="EMBL" id="CP025198">
    <property type="protein sequence ID" value="AXE37791.1"/>
    <property type="molecule type" value="Genomic_DNA"/>
</dbReference>
<dbReference type="KEGG" id="acij:JS278_00599"/>
<gene>
    <name evidence="1" type="ORF">JS278_00599</name>
</gene>
<dbReference type="SUPFAM" id="SSF49899">
    <property type="entry name" value="Concanavalin A-like lectins/glucanases"/>
    <property type="match status" value="1"/>
</dbReference>
<dbReference type="InterPro" id="IPR013320">
    <property type="entry name" value="ConA-like_dom_sf"/>
</dbReference>
<accession>A0A344UR93</accession>
<evidence type="ECO:0000313" key="1">
    <source>
        <dbReference type="EMBL" id="AXE37791.1"/>
    </source>
</evidence>
<keyword evidence="2" id="KW-1185">Reference proteome</keyword>
<proteinExistence type="predicted"/>
<evidence type="ECO:0008006" key="3">
    <source>
        <dbReference type="Google" id="ProtNLM"/>
    </source>
</evidence>
<dbReference type="AlphaFoldDB" id="A0A344UR93"/>
<dbReference type="Gene3D" id="2.60.120.200">
    <property type="match status" value="1"/>
</dbReference>
<evidence type="ECO:0000313" key="2">
    <source>
        <dbReference type="Proteomes" id="UP000251995"/>
    </source>
</evidence>
<protein>
    <recommendedName>
        <fullName evidence="3">LamG-like jellyroll fold domain-containing protein</fullName>
    </recommendedName>
</protein>
<dbReference type="RefSeq" id="WP_114043905.1">
    <property type="nucleotide sequence ID" value="NZ_CP025198.1"/>
</dbReference>
<dbReference type="OrthoDB" id="9762066at2"/>
<name>A0A344UR93_9ACTN</name>
<reference evidence="1 2" key="1">
    <citation type="submission" date="2017-12" db="EMBL/GenBank/DDBJ databases">
        <title>The whole genome sequence of the Acidipropionibacterium virtanenii sp. nov. type strain JS278.</title>
        <authorList>
            <person name="Laine P."/>
            <person name="Deptula P."/>
            <person name="Varmanen P."/>
            <person name="Auvinen P."/>
        </authorList>
    </citation>
    <scope>NUCLEOTIDE SEQUENCE [LARGE SCALE GENOMIC DNA]</scope>
    <source>
        <strain evidence="1 2">JS278</strain>
    </source>
</reference>
<dbReference type="Proteomes" id="UP000251995">
    <property type="component" value="Chromosome"/>
</dbReference>